<dbReference type="PRINTS" id="PR00452">
    <property type="entry name" value="SH3DOMAIN"/>
</dbReference>
<dbReference type="HOGENOM" id="CLU_2428464_0_0_1"/>
<proteinExistence type="predicted"/>
<dbReference type="SMART" id="SM00326">
    <property type="entry name" value="SH3"/>
    <property type="match status" value="1"/>
</dbReference>
<evidence type="ECO:0000259" key="3">
    <source>
        <dbReference type="PROSITE" id="PS50002"/>
    </source>
</evidence>
<evidence type="ECO:0000313" key="4">
    <source>
        <dbReference type="EMBL" id="KIJ28577.1"/>
    </source>
</evidence>
<dbReference type="SUPFAM" id="SSF50044">
    <property type="entry name" value="SH3-domain"/>
    <property type="match status" value="1"/>
</dbReference>
<sequence length="91" mass="10422">MPGTTTNATQNNGVEDQNSAFCRALYDYTCEPNDVSCLSFREGDIIEVLTKMESGWWDGLLNDVRGWFPSNYVVVMSEQEYQRSIMVRARL</sequence>
<dbReference type="EMBL" id="KN837245">
    <property type="protein sequence ID" value="KIJ31285.1"/>
    <property type="molecule type" value="Genomic_DNA"/>
</dbReference>
<name>A0A0C9V1E1_SPHS4</name>
<dbReference type="OrthoDB" id="10255964at2759"/>
<feature type="domain" description="SH3" evidence="3">
    <location>
        <begin position="17"/>
        <end position="78"/>
    </location>
</feature>
<dbReference type="Gene3D" id="2.30.30.40">
    <property type="entry name" value="SH3 Domains"/>
    <property type="match status" value="1"/>
</dbReference>
<evidence type="ECO:0000256" key="1">
    <source>
        <dbReference type="ARBA" id="ARBA00022443"/>
    </source>
</evidence>
<evidence type="ECO:0000313" key="5">
    <source>
        <dbReference type="EMBL" id="KIJ31285.1"/>
    </source>
</evidence>
<dbReference type="EMBL" id="KN837302">
    <property type="protein sequence ID" value="KIJ28577.1"/>
    <property type="molecule type" value="Genomic_DNA"/>
</dbReference>
<dbReference type="PANTHER" id="PTHR46026:SF1">
    <property type="entry name" value="RHO-TYPE GUANINE NUCLEOTIDE EXCHANGE FACTOR, ISOFORM F"/>
    <property type="match status" value="1"/>
</dbReference>
<dbReference type="GO" id="GO:0005085">
    <property type="term" value="F:guanyl-nucleotide exchange factor activity"/>
    <property type="evidence" value="ECO:0007669"/>
    <property type="project" value="TreeGrafter"/>
</dbReference>
<dbReference type="GO" id="GO:0005737">
    <property type="term" value="C:cytoplasm"/>
    <property type="evidence" value="ECO:0007669"/>
    <property type="project" value="TreeGrafter"/>
</dbReference>
<dbReference type="InterPro" id="IPR001452">
    <property type="entry name" value="SH3_domain"/>
</dbReference>
<evidence type="ECO:0000313" key="6">
    <source>
        <dbReference type="Proteomes" id="UP000054279"/>
    </source>
</evidence>
<keyword evidence="1 2" id="KW-0728">SH3 domain</keyword>
<dbReference type="PANTHER" id="PTHR46026">
    <property type="entry name" value="RHO-TYPE GUANINE NUCLEOTIDE EXCHANGE FACTOR, ISOFORM F"/>
    <property type="match status" value="1"/>
</dbReference>
<dbReference type="PROSITE" id="PS50002">
    <property type="entry name" value="SH3"/>
    <property type="match status" value="1"/>
</dbReference>
<organism evidence="5 6">
    <name type="scientific">Sphaerobolus stellatus (strain SS14)</name>
    <dbReference type="NCBI Taxonomy" id="990650"/>
    <lineage>
        <taxon>Eukaryota</taxon>
        <taxon>Fungi</taxon>
        <taxon>Dikarya</taxon>
        <taxon>Basidiomycota</taxon>
        <taxon>Agaricomycotina</taxon>
        <taxon>Agaricomycetes</taxon>
        <taxon>Phallomycetidae</taxon>
        <taxon>Geastrales</taxon>
        <taxon>Sphaerobolaceae</taxon>
        <taxon>Sphaerobolus</taxon>
    </lineage>
</organism>
<dbReference type="Pfam" id="PF00018">
    <property type="entry name" value="SH3_1"/>
    <property type="match status" value="1"/>
</dbReference>
<dbReference type="Proteomes" id="UP000054279">
    <property type="component" value="Unassembled WGS sequence"/>
</dbReference>
<reference evidence="5 6" key="1">
    <citation type="submission" date="2014-06" db="EMBL/GenBank/DDBJ databases">
        <title>Evolutionary Origins and Diversification of the Mycorrhizal Mutualists.</title>
        <authorList>
            <consortium name="DOE Joint Genome Institute"/>
            <consortium name="Mycorrhizal Genomics Consortium"/>
            <person name="Kohler A."/>
            <person name="Kuo A."/>
            <person name="Nagy L.G."/>
            <person name="Floudas D."/>
            <person name="Copeland A."/>
            <person name="Barry K.W."/>
            <person name="Cichocki N."/>
            <person name="Veneault-Fourrey C."/>
            <person name="LaButti K."/>
            <person name="Lindquist E.A."/>
            <person name="Lipzen A."/>
            <person name="Lundell T."/>
            <person name="Morin E."/>
            <person name="Murat C."/>
            <person name="Riley R."/>
            <person name="Ohm R."/>
            <person name="Sun H."/>
            <person name="Tunlid A."/>
            <person name="Henrissat B."/>
            <person name="Grigoriev I.V."/>
            <person name="Hibbett D.S."/>
            <person name="Martin F."/>
        </authorList>
    </citation>
    <scope>NUCLEOTIDE SEQUENCE [LARGE SCALE GENOMIC DNA]</scope>
    <source>
        <strain evidence="5 6">SS14</strain>
    </source>
</reference>
<protein>
    <recommendedName>
        <fullName evidence="3">SH3 domain-containing protein</fullName>
    </recommendedName>
</protein>
<gene>
    <name evidence="5" type="ORF">M422DRAFT_214395</name>
    <name evidence="4" type="ORF">M422DRAFT_235575</name>
</gene>
<dbReference type="AlphaFoldDB" id="A0A0C9V1E1"/>
<dbReference type="InterPro" id="IPR036028">
    <property type="entry name" value="SH3-like_dom_sf"/>
</dbReference>
<accession>A0A0C9V1E1</accession>
<dbReference type="CDD" id="cd11883">
    <property type="entry name" value="SH3_Sdc25"/>
    <property type="match status" value="1"/>
</dbReference>
<dbReference type="FunFam" id="2.30.30.40:FF:000072">
    <property type="entry name" value="Unconventional Myosin IB"/>
    <property type="match status" value="1"/>
</dbReference>
<evidence type="ECO:0000256" key="2">
    <source>
        <dbReference type="PROSITE-ProRule" id="PRU00192"/>
    </source>
</evidence>
<keyword evidence="6" id="KW-1185">Reference proteome</keyword>